<dbReference type="STRING" id="1391654.AKJ09_01625"/>
<evidence type="ECO:0000256" key="1">
    <source>
        <dbReference type="SAM" id="MobiDB-lite"/>
    </source>
</evidence>
<dbReference type="AlphaFoldDB" id="A0A0K1PNI9"/>
<keyword evidence="2" id="KW-0732">Signal</keyword>
<evidence type="ECO:0000313" key="4">
    <source>
        <dbReference type="Proteomes" id="UP000064967"/>
    </source>
</evidence>
<reference evidence="3 4" key="1">
    <citation type="submission" date="2015-08" db="EMBL/GenBank/DDBJ databases">
        <authorList>
            <person name="Babu N.S."/>
            <person name="Beckwith C.J."/>
            <person name="Beseler K.G."/>
            <person name="Brison A."/>
            <person name="Carone J.V."/>
            <person name="Caskin T.P."/>
            <person name="Diamond M."/>
            <person name="Durham M.E."/>
            <person name="Foxe J.M."/>
            <person name="Go M."/>
            <person name="Henderson B.A."/>
            <person name="Jones I.B."/>
            <person name="McGettigan J.A."/>
            <person name="Micheletti S.J."/>
            <person name="Nasrallah M.E."/>
            <person name="Ortiz D."/>
            <person name="Piller C.R."/>
            <person name="Privatt S.R."/>
            <person name="Schneider S.L."/>
            <person name="Sharp S."/>
            <person name="Smith T.C."/>
            <person name="Stanton J.D."/>
            <person name="Ullery H.E."/>
            <person name="Wilson R.J."/>
            <person name="Serrano M.G."/>
            <person name="Buck G."/>
            <person name="Lee V."/>
            <person name="Wang Y."/>
            <person name="Carvalho R."/>
            <person name="Voegtly L."/>
            <person name="Shi R."/>
            <person name="Duckworth R."/>
            <person name="Johnson A."/>
            <person name="Loviza R."/>
            <person name="Walstead R."/>
            <person name="Shah Z."/>
            <person name="Kiflezghi M."/>
            <person name="Wade K."/>
            <person name="Ball S.L."/>
            <person name="Bradley K.W."/>
            <person name="Asai D.J."/>
            <person name="Bowman C.A."/>
            <person name="Russell D.A."/>
            <person name="Pope W.H."/>
            <person name="Jacobs-Sera D."/>
            <person name="Hendrix R.W."/>
            <person name="Hatfull G.F."/>
        </authorList>
    </citation>
    <scope>NUCLEOTIDE SEQUENCE [LARGE SCALE GENOMIC DNA]</scope>
    <source>
        <strain evidence="3 4">DSM 27648</strain>
    </source>
</reference>
<dbReference type="PROSITE" id="PS51257">
    <property type="entry name" value="PROKAR_LIPOPROTEIN"/>
    <property type="match status" value="1"/>
</dbReference>
<feature type="chain" id="PRO_5005465738" description="Type IV fimbrial biogenesis protein PilY1" evidence="2">
    <location>
        <begin position="20"/>
        <end position="413"/>
    </location>
</feature>
<name>A0A0K1PNI9_9BACT</name>
<feature type="region of interest" description="Disordered" evidence="1">
    <location>
        <begin position="34"/>
        <end position="64"/>
    </location>
</feature>
<evidence type="ECO:0000313" key="3">
    <source>
        <dbReference type="EMBL" id="AKU94961.1"/>
    </source>
</evidence>
<evidence type="ECO:0008006" key="5">
    <source>
        <dbReference type="Google" id="ProtNLM"/>
    </source>
</evidence>
<dbReference type="EMBL" id="CP012333">
    <property type="protein sequence ID" value="AKU94961.1"/>
    <property type="molecule type" value="Genomic_DNA"/>
</dbReference>
<keyword evidence="4" id="KW-1185">Reference proteome</keyword>
<feature type="signal peptide" evidence="2">
    <location>
        <begin position="1"/>
        <end position="19"/>
    </location>
</feature>
<sequence length="413" mass="43740">MLFRNILCSALLASSVALLGMACSNGEVDAVSADGGVPDARLDSGSGDASDDAPDASAPDAQPRTCSDDDFCHTVLPPDSFLRDVWSAGDGVVWAVGAKEPSTNVAPGTVLRWDGSAWAVQFEPDSILYAVWGSSPTDIWIGGEGGLYHGTGPSSDAITWKKVRSELITSIWGTSTNDVWAVGAFWGSPYTFDGTVLHYRGTSADGGDGWEIDPISSSRPASYRKVWGTSANDVWIGGAERLQPSADWPRMLTLRGRPNGDGGLAWSEVVMPSPGDGEFSGGGVIAGGRPWLMGRLGNSDAVFMGTPKTDGSSDYTWFEGSFGTCNGTAYPCQGNSGVWFNRAVWGTTPNDVYLGGDFGQLRHWDGTSFSLVKTTITKIPVRASFYGMWGTSSTDLWIVGDRIALHKVALGHP</sequence>
<accession>A0A0K1PNI9</accession>
<dbReference type="Proteomes" id="UP000064967">
    <property type="component" value="Chromosome"/>
</dbReference>
<proteinExistence type="predicted"/>
<dbReference type="KEGG" id="llu:AKJ09_01625"/>
<evidence type="ECO:0000256" key="2">
    <source>
        <dbReference type="SAM" id="SignalP"/>
    </source>
</evidence>
<gene>
    <name evidence="3" type="ORF">AKJ09_01625</name>
</gene>
<protein>
    <recommendedName>
        <fullName evidence="5">Type IV fimbrial biogenesis protein PilY1</fullName>
    </recommendedName>
</protein>
<organism evidence="3 4">
    <name type="scientific">Labilithrix luteola</name>
    <dbReference type="NCBI Taxonomy" id="1391654"/>
    <lineage>
        <taxon>Bacteria</taxon>
        <taxon>Pseudomonadati</taxon>
        <taxon>Myxococcota</taxon>
        <taxon>Polyangia</taxon>
        <taxon>Polyangiales</taxon>
        <taxon>Labilitrichaceae</taxon>
        <taxon>Labilithrix</taxon>
    </lineage>
</organism>